<protein>
    <submittedName>
        <fullName evidence="1">Uncharacterized protein</fullName>
    </submittedName>
</protein>
<dbReference type="EMBL" id="JAKNFS010000029">
    <property type="protein sequence ID" value="MCG4767001.1"/>
    <property type="molecule type" value="Genomic_DNA"/>
</dbReference>
<organism evidence="1 2">
    <name type="scientific">Fusicatenibacter saccharivorans</name>
    <dbReference type="NCBI Taxonomy" id="1150298"/>
    <lineage>
        <taxon>Bacteria</taxon>
        <taxon>Bacillati</taxon>
        <taxon>Bacillota</taxon>
        <taxon>Clostridia</taxon>
        <taxon>Lachnospirales</taxon>
        <taxon>Lachnospiraceae</taxon>
        <taxon>Fusicatenibacter</taxon>
    </lineage>
</organism>
<dbReference type="RefSeq" id="WP_118640188.1">
    <property type="nucleotide sequence ID" value="NZ_JAAITR010000007.1"/>
</dbReference>
<comment type="caution">
    <text evidence="1">The sequence shown here is derived from an EMBL/GenBank/DDBJ whole genome shotgun (WGS) entry which is preliminary data.</text>
</comment>
<dbReference type="Proteomes" id="UP001199915">
    <property type="component" value="Unassembled WGS sequence"/>
</dbReference>
<proteinExistence type="predicted"/>
<evidence type="ECO:0000313" key="1">
    <source>
        <dbReference type="EMBL" id="MCG4767001.1"/>
    </source>
</evidence>
<accession>A0AAE3JTZ3</accession>
<name>A0AAE3JTZ3_9FIRM</name>
<sequence>MTYKEASRDVVIPGGHVYDIGFYDGDERQFVAFGSRDLEQLWNDFCDKNNLERDCIDYIELV</sequence>
<reference evidence="1" key="1">
    <citation type="submission" date="2022-01" db="EMBL/GenBank/DDBJ databases">
        <title>Collection of gut derived symbiotic bacterial strains cultured from healthy donors.</title>
        <authorList>
            <person name="Lin H."/>
            <person name="Kohout C."/>
            <person name="Waligurski E."/>
            <person name="Pamer E.G."/>
        </authorList>
    </citation>
    <scope>NUCLEOTIDE SEQUENCE</scope>
    <source>
        <strain evidence="1">DFI.5.49</strain>
    </source>
</reference>
<dbReference type="AlphaFoldDB" id="A0AAE3JTZ3"/>
<evidence type="ECO:0000313" key="2">
    <source>
        <dbReference type="Proteomes" id="UP001199915"/>
    </source>
</evidence>
<gene>
    <name evidence="1" type="ORF">L0N21_16030</name>
</gene>